<dbReference type="Proteomes" id="UP000806542">
    <property type="component" value="Unassembled WGS sequence"/>
</dbReference>
<gene>
    <name evidence="4" type="ORF">INF28_08245</name>
</gene>
<evidence type="ECO:0000256" key="3">
    <source>
        <dbReference type="SAM" id="Phobius"/>
    </source>
</evidence>
<dbReference type="EMBL" id="JADCKB010000016">
    <property type="protein sequence ID" value="MBE5040447.1"/>
    <property type="molecule type" value="Genomic_DNA"/>
</dbReference>
<evidence type="ECO:0000256" key="1">
    <source>
        <dbReference type="ARBA" id="ARBA00005278"/>
    </source>
</evidence>
<keyword evidence="5" id="KW-1185">Reference proteome</keyword>
<keyword evidence="3" id="KW-1133">Transmembrane helix</keyword>
<evidence type="ECO:0000313" key="5">
    <source>
        <dbReference type="Proteomes" id="UP000806542"/>
    </source>
</evidence>
<comment type="caution">
    <text evidence="4">The sequence shown here is derived from an EMBL/GenBank/DDBJ whole genome shotgun (WGS) entry which is preliminary data.</text>
</comment>
<accession>A0A9D5M0M3</accession>
<proteinExistence type="inferred from homology"/>
<dbReference type="GO" id="GO:0009847">
    <property type="term" value="P:spore germination"/>
    <property type="evidence" value="ECO:0007669"/>
    <property type="project" value="InterPro"/>
</dbReference>
<dbReference type="RefSeq" id="WP_226392999.1">
    <property type="nucleotide sequence ID" value="NZ_JADCKB010000016.1"/>
</dbReference>
<dbReference type="InterPro" id="IPR050768">
    <property type="entry name" value="UPF0353/GerABKA_families"/>
</dbReference>
<feature type="transmembrane region" description="Helical" evidence="3">
    <location>
        <begin position="419"/>
        <end position="446"/>
    </location>
</feature>
<feature type="transmembrane region" description="Helical" evidence="3">
    <location>
        <begin position="386"/>
        <end position="407"/>
    </location>
</feature>
<name>A0A9D5M0M3_9FIRM</name>
<dbReference type="Pfam" id="PF03323">
    <property type="entry name" value="GerA"/>
    <property type="match status" value="1"/>
</dbReference>
<comment type="similarity">
    <text evidence="1">Belongs to the GerABKA family.</text>
</comment>
<evidence type="ECO:0000313" key="4">
    <source>
        <dbReference type="EMBL" id="MBE5040447.1"/>
    </source>
</evidence>
<protein>
    <submittedName>
        <fullName evidence="4">Spore germination protein</fullName>
    </submittedName>
</protein>
<keyword evidence="2 3" id="KW-0472">Membrane</keyword>
<organism evidence="4 5">
    <name type="scientific">Ructibacterium gallinarum</name>
    <dbReference type="NCBI Taxonomy" id="2779355"/>
    <lineage>
        <taxon>Bacteria</taxon>
        <taxon>Bacillati</taxon>
        <taxon>Bacillota</taxon>
        <taxon>Clostridia</taxon>
        <taxon>Eubacteriales</taxon>
        <taxon>Oscillospiraceae</taxon>
        <taxon>Ructibacterium</taxon>
    </lineage>
</organism>
<reference evidence="4" key="1">
    <citation type="submission" date="2020-10" db="EMBL/GenBank/DDBJ databases">
        <title>ChiBAC.</title>
        <authorList>
            <person name="Zenner C."/>
            <person name="Hitch T.C.A."/>
            <person name="Clavel T."/>
        </authorList>
    </citation>
    <scope>NUCLEOTIDE SEQUENCE</scope>
    <source>
        <strain evidence="4">DSM 107454</strain>
    </source>
</reference>
<dbReference type="InterPro" id="IPR004995">
    <property type="entry name" value="Spore_Ger"/>
</dbReference>
<dbReference type="PANTHER" id="PTHR22550:SF5">
    <property type="entry name" value="LEUCINE ZIPPER PROTEIN 4"/>
    <property type="match status" value="1"/>
</dbReference>
<dbReference type="PIRSF" id="PIRSF005690">
    <property type="entry name" value="GerBA"/>
    <property type="match status" value="1"/>
</dbReference>
<dbReference type="GO" id="GO:0016020">
    <property type="term" value="C:membrane"/>
    <property type="evidence" value="ECO:0007669"/>
    <property type="project" value="InterPro"/>
</dbReference>
<feature type="transmembrane region" description="Helical" evidence="3">
    <location>
        <begin position="294"/>
        <end position="316"/>
    </location>
</feature>
<keyword evidence="3" id="KW-0812">Transmembrane</keyword>
<sequence>MEKKTPITAEIQKSFDYIKERFQVPQNFDFIVREFQVKFNDGYADSFLIFYDGMANKNFINRDLMRSLLQSGVDASLSAPREETIFKKMTALGPLTMVRDFETVEETVTFGNCLLFVDGCACAFAADVKGWSARGVGQPIQEASLSGPQEAFNEIIMTNLALVRKILKTADLVAENIKVGSVSKTPCALLYLNGVTNENLVAEVRRRLEGIDTSYIFSAGDVEMMIEDNTYFPMTHILKTERPDRTAAMLAEGKVAVIVQGSPFALILPTTASDLTEAAEDSYVRVPEANFMRLVRLAGMLLSVLLPGLFIAIMLYHHEILPTDLLLAIEESREKVPFPLVAELILMELAFELIKEASIRVPSPVGSTLGIIGGLILGQAAVEAHIVSPILIIIVSIAGLGTFAAPTSSLARSMALIRFLFIIFGAASGLLGFLCALCITAALLAASESLGVPFLSPLAPKNGDSIWGSLLIRPIWKKEHRPRSLQAKDPIRQPHISRKWMHNGKGGNS</sequence>
<evidence type="ECO:0000256" key="2">
    <source>
        <dbReference type="ARBA" id="ARBA00023136"/>
    </source>
</evidence>
<dbReference type="PANTHER" id="PTHR22550">
    <property type="entry name" value="SPORE GERMINATION PROTEIN"/>
    <property type="match status" value="1"/>
</dbReference>
<dbReference type="AlphaFoldDB" id="A0A9D5M0M3"/>